<sequence>MDLHYQEYGNKDGSLLVFLHGGGVSSWMWDKQIQYFSDYHCVAIDLPEQGKSKDVTPFSIKISAEKVIDCIKYLAKETKVIVVGFSLGAQVIVQMLSMKPNLIDYAIINSALVRPNWLASKLISPIVELTFPLIKNKSFSKLQAKTLYVEKDHFEIYYKESSNMKSETLITILQENMAFKIPEDFNKANSRILVTVGEREKAIMKSSAKDLVLNNPNCTGIIIPKVGHGISMNNPEFFNQMIKHWIEKSVLPRNVVAIK</sequence>
<keyword evidence="3" id="KW-1185">Reference proteome</keyword>
<name>A0A0B0IGS8_9BACI</name>
<dbReference type="InterPro" id="IPR029058">
    <property type="entry name" value="AB_hydrolase_fold"/>
</dbReference>
<accession>A0A0B0IGS8</accession>
<keyword evidence="2" id="KW-0378">Hydrolase</keyword>
<dbReference type="GO" id="GO:0016787">
    <property type="term" value="F:hydrolase activity"/>
    <property type="evidence" value="ECO:0007669"/>
    <property type="project" value="UniProtKB-KW"/>
</dbReference>
<dbReference type="EMBL" id="JRJU01000021">
    <property type="protein sequence ID" value="KHF39264.1"/>
    <property type="molecule type" value="Genomic_DNA"/>
</dbReference>
<comment type="caution">
    <text evidence="2">The sequence shown here is derived from an EMBL/GenBank/DDBJ whole genome shotgun (WGS) entry which is preliminary data.</text>
</comment>
<dbReference type="InterPro" id="IPR000073">
    <property type="entry name" value="AB_hydrolase_1"/>
</dbReference>
<evidence type="ECO:0000313" key="2">
    <source>
        <dbReference type="EMBL" id="KHF39264.1"/>
    </source>
</evidence>
<dbReference type="SUPFAM" id="SSF53474">
    <property type="entry name" value="alpha/beta-Hydrolases"/>
    <property type="match status" value="1"/>
</dbReference>
<dbReference type="InterPro" id="IPR050266">
    <property type="entry name" value="AB_hydrolase_sf"/>
</dbReference>
<organism evidence="2 3">
    <name type="scientific">Halalkalibacter okhensis</name>
    <dbReference type="NCBI Taxonomy" id="333138"/>
    <lineage>
        <taxon>Bacteria</taxon>
        <taxon>Bacillati</taxon>
        <taxon>Bacillota</taxon>
        <taxon>Bacilli</taxon>
        <taxon>Bacillales</taxon>
        <taxon>Bacillaceae</taxon>
        <taxon>Halalkalibacter</taxon>
    </lineage>
</organism>
<evidence type="ECO:0000259" key="1">
    <source>
        <dbReference type="Pfam" id="PF12697"/>
    </source>
</evidence>
<dbReference type="Gene3D" id="3.40.50.1820">
    <property type="entry name" value="alpha/beta hydrolase"/>
    <property type="match status" value="1"/>
</dbReference>
<dbReference type="OrthoDB" id="9776853at2"/>
<proteinExistence type="predicted"/>
<dbReference type="PANTHER" id="PTHR43798">
    <property type="entry name" value="MONOACYLGLYCEROL LIPASE"/>
    <property type="match status" value="1"/>
</dbReference>
<dbReference type="eggNOG" id="COG0596">
    <property type="taxonomic scope" value="Bacteria"/>
</dbReference>
<protein>
    <submittedName>
        <fullName evidence="2">Hydrolase</fullName>
    </submittedName>
</protein>
<dbReference type="AlphaFoldDB" id="A0A0B0IGS8"/>
<evidence type="ECO:0000313" key="3">
    <source>
        <dbReference type="Proteomes" id="UP000030832"/>
    </source>
</evidence>
<dbReference type="Pfam" id="PF12697">
    <property type="entry name" value="Abhydrolase_6"/>
    <property type="match status" value="1"/>
</dbReference>
<dbReference type="STRING" id="333138.LQ50_16300"/>
<reference evidence="2 3" key="1">
    <citation type="submission" date="2014-09" db="EMBL/GenBank/DDBJ databases">
        <title>Genome sequencing and annotation of Bacillus Okhensis strain Kh10-101T.</title>
        <authorList>
            <person name="Prakash J.S."/>
        </authorList>
    </citation>
    <scope>NUCLEOTIDE SEQUENCE [LARGE SCALE GENOMIC DNA]</scope>
    <source>
        <strain evidence="3">Kh10-101T</strain>
    </source>
</reference>
<dbReference type="Proteomes" id="UP000030832">
    <property type="component" value="Unassembled WGS sequence"/>
</dbReference>
<gene>
    <name evidence="2" type="ORF">LQ50_16300</name>
</gene>
<dbReference type="RefSeq" id="WP_034630920.1">
    <property type="nucleotide sequence ID" value="NZ_JRJU01000021.1"/>
</dbReference>
<feature type="domain" description="AB hydrolase-1" evidence="1">
    <location>
        <begin position="16"/>
        <end position="239"/>
    </location>
</feature>